<gene>
    <name evidence="2" type="ORF">J9253_04270</name>
</gene>
<dbReference type="Pfam" id="PF03781">
    <property type="entry name" value="FGE-sulfatase"/>
    <property type="match status" value="1"/>
</dbReference>
<dbReference type="InterPro" id="IPR042095">
    <property type="entry name" value="SUMF_sf"/>
</dbReference>
<dbReference type="Gene3D" id="3.90.1580.10">
    <property type="entry name" value="paralog of FGE (formylglycine-generating enzyme)"/>
    <property type="match status" value="1"/>
</dbReference>
<name>A0ABX7WXP7_9GAMM</name>
<dbReference type="InterPro" id="IPR051043">
    <property type="entry name" value="Sulfatase_Mod_Factor_Kinase"/>
</dbReference>
<evidence type="ECO:0000259" key="1">
    <source>
        <dbReference type="Pfam" id="PF03781"/>
    </source>
</evidence>
<dbReference type="RefSeq" id="WP_210223447.1">
    <property type="nucleotide sequence ID" value="NZ_CP072801.1"/>
</dbReference>
<sequence>MTYRNHLSPPTFPYAWASDWGEDRYGLWQAFTYQDVRHAFRWIPPGTFQMGSPDGSGEEGAEEGRWEDETLHHVTLSKGFWLAETTVTQVLWQTIMGANPSSFKGDNRPVEQVSWDDTQTFLDKLNQIHPDLSVRLPWEAEWEYACRAGTQTPFNFGEELTLDKVNYSGKWSESGYDDKAKKSTVDVKTYPCNAWGLYQMHGNVWEWCQDVWQEKLTASPVIDPEGIAGGDKAGVERVVRGGSWDSIGGGVRSAIRLRDDPAYRDNGIGFRLALGLELQPAQQGGGAAGRGAPQGKK</sequence>
<dbReference type="PANTHER" id="PTHR23150:SF19">
    <property type="entry name" value="FORMYLGLYCINE-GENERATING ENZYME"/>
    <property type="match status" value="1"/>
</dbReference>
<evidence type="ECO:0000313" key="2">
    <source>
        <dbReference type="EMBL" id="QTR47163.1"/>
    </source>
</evidence>
<dbReference type="PANTHER" id="PTHR23150">
    <property type="entry name" value="SULFATASE MODIFYING FACTOR 1, 2"/>
    <property type="match status" value="1"/>
</dbReference>
<reference evidence="2 3" key="1">
    <citation type="submission" date="2021-04" db="EMBL/GenBank/DDBJ databases">
        <title>Genomics, taxonomy and metabolism of representatives of sulfur bacteria of the genus Thiothrix: Thiothrix fructosivorans QT, Thiothrix unzii A1T and three new species, Thiothrix subterranea sp. nov., Thiothrix litoralis sp. nov. and 'Candidatus Thiothrix anitrata' sp. nov.</title>
        <authorList>
            <person name="Ravin N.V."/>
            <person name="Smolyakov D."/>
            <person name="Rudenko T.S."/>
            <person name="Mardanov A.V."/>
            <person name="Beletsky A.V."/>
            <person name="Markov N.D."/>
            <person name="Fomenkov A.I."/>
            <person name="Roberts R.J."/>
            <person name="Karnachuk O.V."/>
            <person name="Novikov A."/>
            <person name="Grabovich M.Y."/>
        </authorList>
    </citation>
    <scope>NUCLEOTIDE SEQUENCE [LARGE SCALE GENOMIC DNA]</scope>
    <source>
        <strain evidence="2 3">AS</strain>
    </source>
</reference>
<organism evidence="2 3">
    <name type="scientific">Thiothrix litoralis</name>
    <dbReference type="NCBI Taxonomy" id="2891210"/>
    <lineage>
        <taxon>Bacteria</taxon>
        <taxon>Pseudomonadati</taxon>
        <taxon>Pseudomonadota</taxon>
        <taxon>Gammaproteobacteria</taxon>
        <taxon>Thiotrichales</taxon>
        <taxon>Thiotrichaceae</taxon>
        <taxon>Thiothrix</taxon>
    </lineage>
</organism>
<feature type="domain" description="Sulfatase-modifying factor enzyme-like" evidence="1">
    <location>
        <begin position="42"/>
        <end position="273"/>
    </location>
</feature>
<dbReference type="InterPro" id="IPR005532">
    <property type="entry name" value="SUMF_dom"/>
</dbReference>
<dbReference type="Proteomes" id="UP000672039">
    <property type="component" value="Chromosome"/>
</dbReference>
<dbReference type="InterPro" id="IPR016187">
    <property type="entry name" value="CTDL_fold"/>
</dbReference>
<evidence type="ECO:0000313" key="3">
    <source>
        <dbReference type="Proteomes" id="UP000672039"/>
    </source>
</evidence>
<dbReference type="EMBL" id="CP072801">
    <property type="protein sequence ID" value="QTR47163.1"/>
    <property type="molecule type" value="Genomic_DNA"/>
</dbReference>
<dbReference type="SUPFAM" id="SSF56436">
    <property type="entry name" value="C-type lectin-like"/>
    <property type="match status" value="1"/>
</dbReference>
<protein>
    <submittedName>
        <fullName evidence="2">Formylglycine-generating enzyme family protein</fullName>
    </submittedName>
</protein>
<accession>A0ABX7WXP7</accession>
<keyword evidence="3" id="KW-1185">Reference proteome</keyword>
<proteinExistence type="predicted"/>